<accession>A0A975XUU8</accession>
<name>A0A975XUU8_9RHOO</name>
<dbReference type="RefSeq" id="WP_216127935.1">
    <property type="nucleotide sequence ID" value="NZ_CP064782.1"/>
</dbReference>
<dbReference type="AlphaFoldDB" id="A0A975XUU8"/>
<dbReference type="EMBL" id="CP064782">
    <property type="protein sequence ID" value="QWT49157.1"/>
    <property type="molecule type" value="Genomic_DNA"/>
</dbReference>
<organism evidence="1 2">
    <name type="scientific">Azospira inquinata</name>
    <dbReference type="NCBI Taxonomy" id="2785627"/>
    <lineage>
        <taxon>Bacteria</taxon>
        <taxon>Pseudomonadati</taxon>
        <taxon>Pseudomonadota</taxon>
        <taxon>Betaproteobacteria</taxon>
        <taxon>Rhodocyclales</taxon>
        <taxon>Rhodocyclaceae</taxon>
        <taxon>Azospira</taxon>
    </lineage>
</organism>
<reference evidence="1" key="1">
    <citation type="submission" date="2020-11" db="EMBL/GenBank/DDBJ databases">
        <title>Azospira inquinata sp. nov.</title>
        <authorList>
            <person name="Moe W.M."/>
            <person name="Mikes M.C."/>
        </authorList>
    </citation>
    <scope>NUCLEOTIDE SEQUENCE</scope>
    <source>
        <strain evidence="1">Azo-3</strain>
    </source>
</reference>
<dbReference type="KEGG" id="aiq:Azoinq_00615"/>
<evidence type="ECO:0000313" key="1">
    <source>
        <dbReference type="EMBL" id="QWT49157.1"/>
    </source>
</evidence>
<gene>
    <name evidence="1" type="ORF">Azoinq_00615</name>
</gene>
<proteinExistence type="predicted"/>
<sequence>METLAPYVSAILERPSPHPIATRETAKEQWPDQGFTVCRETTTYRFHNGVVIRRTVEQDDFPSDLACAECWITYEVLAQGPGTPPIQPAKQVFQNTCREAFWLQYHSA</sequence>
<dbReference type="Proteomes" id="UP000683428">
    <property type="component" value="Chromosome"/>
</dbReference>
<evidence type="ECO:0000313" key="2">
    <source>
        <dbReference type="Proteomes" id="UP000683428"/>
    </source>
</evidence>
<protein>
    <submittedName>
        <fullName evidence="1">Uncharacterized protein</fullName>
    </submittedName>
</protein>
<keyword evidence="2" id="KW-1185">Reference proteome</keyword>